<dbReference type="Pfam" id="PF11008">
    <property type="entry name" value="DUF2846"/>
    <property type="match status" value="1"/>
</dbReference>
<evidence type="ECO:0000313" key="4">
    <source>
        <dbReference type="Proteomes" id="UP000237925"/>
    </source>
</evidence>
<dbReference type="KEGG" id="mela:C6568_17160"/>
<dbReference type="OrthoDB" id="7375569at2"/>
<dbReference type="AlphaFoldDB" id="A0A2R3QG66"/>
<organism evidence="3 4">
    <name type="scientific">Melaminivora suipulveris</name>
    <dbReference type="NCBI Taxonomy" id="2109913"/>
    <lineage>
        <taxon>Bacteria</taxon>
        <taxon>Pseudomonadati</taxon>
        <taxon>Pseudomonadota</taxon>
        <taxon>Betaproteobacteria</taxon>
        <taxon>Burkholderiales</taxon>
        <taxon>Comamonadaceae</taxon>
        <taxon>Melaminivora</taxon>
    </lineage>
</organism>
<sequence length="206" mass="22262">MKTSGLLTVIFALLAVSGCASVDMAPTAASAEAKRFEPPQPGKAGLYIYRNSFVGKALKKTLWVDGRCIGESAPDVFFYTQVEGGKTHRVETESEFSPNALDVHMDSGRNYFLRQYIKLGVFVGGANLEQVGEERGKKDIQDLRMARLTGCDLQSVMPSETNPLPASAPMLTLPAPVATSGVKKVGVAPVSLPIMGTRPDLYYFKK</sequence>
<name>A0A2R3QG66_9BURK</name>
<proteinExistence type="predicted"/>
<evidence type="ECO:0000313" key="3">
    <source>
        <dbReference type="EMBL" id="AVO50760.1"/>
    </source>
</evidence>
<evidence type="ECO:0000256" key="1">
    <source>
        <dbReference type="SAM" id="SignalP"/>
    </source>
</evidence>
<feature type="signal peptide" evidence="1">
    <location>
        <begin position="1"/>
        <end position="20"/>
    </location>
</feature>
<protein>
    <recommendedName>
        <fullName evidence="2">DUF2846 domain-containing protein</fullName>
    </recommendedName>
</protein>
<dbReference type="PROSITE" id="PS51257">
    <property type="entry name" value="PROKAR_LIPOPROTEIN"/>
    <property type="match status" value="1"/>
</dbReference>
<dbReference type="InterPro" id="IPR022548">
    <property type="entry name" value="DUF2846"/>
</dbReference>
<keyword evidence="4" id="KW-1185">Reference proteome</keyword>
<dbReference type="RefSeq" id="WP_106685153.1">
    <property type="nucleotide sequence ID" value="NZ_CP027667.1"/>
</dbReference>
<reference evidence="3 4" key="1">
    <citation type="submission" date="2018-03" db="EMBL/GenBank/DDBJ databases">
        <title>Genome sequencing of Melaminivora sp.</title>
        <authorList>
            <person name="Kim S.-J."/>
            <person name="Heo J."/>
            <person name="Ahn J.-H."/>
            <person name="Kwon S.-W."/>
        </authorList>
    </citation>
    <scope>NUCLEOTIDE SEQUENCE [LARGE SCALE GENOMIC DNA]</scope>
    <source>
        <strain evidence="3 4">SC2-9</strain>
    </source>
</reference>
<feature type="domain" description="DUF2846" evidence="2">
    <location>
        <begin position="42"/>
        <end position="126"/>
    </location>
</feature>
<keyword evidence="1" id="KW-0732">Signal</keyword>
<dbReference type="Proteomes" id="UP000237925">
    <property type="component" value="Chromosome"/>
</dbReference>
<gene>
    <name evidence="3" type="ORF">C6568_17160</name>
</gene>
<feature type="chain" id="PRO_5015345328" description="DUF2846 domain-containing protein" evidence="1">
    <location>
        <begin position="21"/>
        <end position="206"/>
    </location>
</feature>
<accession>A0A2R3QG66</accession>
<evidence type="ECO:0000259" key="2">
    <source>
        <dbReference type="Pfam" id="PF11008"/>
    </source>
</evidence>
<dbReference type="EMBL" id="CP027667">
    <property type="protein sequence ID" value="AVO50760.1"/>
    <property type="molecule type" value="Genomic_DNA"/>
</dbReference>